<reference evidence="2" key="1">
    <citation type="journal article" date="2014" name="Front. Microbiol.">
        <title>High frequency of phylogenetically diverse reductive dehalogenase-homologous genes in deep subseafloor sedimentary metagenomes.</title>
        <authorList>
            <person name="Kawai M."/>
            <person name="Futagami T."/>
            <person name="Toyoda A."/>
            <person name="Takaki Y."/>
            <person name="Nishi S."/>
            <person name="Hori S."/>
            <person name="Arai W."/>
            <person name="Tsubouchi T."/>
            <person name="Morono Y."/>
            <person name="Uchiyama I."/>
            <person name="Ito T."/>
            <person name="Fujiyama A."/>
            <person name="Inagaki F."/>
            <person name="Takami H."/>
        </authorList>
    </citation>
    <scope>NUCLEOTIDE SEQUENCE</scope>
    <source>
        <strain evidence="2">Expedition CK06-06</strain>
    </source>
</reference>
<comment type="caution">
    <text evidence="2">The sequence shown here is derived from an EMBL/GenBank/DDBJ whole genome shotgun (WGS) entry which is preliminary data.</text>
</comment>
<dbReference type="AlphaFoldDB" id="X1HSZ8"/>
<dbReference type="EMBL" id="BARU01022984">
    <property type="protein sequence ID" value="GAH48403.1"/>
    <property type="molecule type" value="Genomic_DNA"/>
</dbReference>
<sequence>MEQKEKLYKMKEACKILGLHPNTIRLWDKQGKIKVVRPQGGQRRIPESEINRL</sequence>
<dbReference type="InterPro" id="IPR000551">
    <property type="entry name" value="MerR-type_HTH_dom"/>
</dbReference>
<protein>
    <recommendedName>
        <fullName evidence="1">HTH merR-type domain-containing protein</fullName>
    </recommendedName>
</protein>
<gene>
    <name evidence="2" type="ORF">S03H2_37347</name>
</gene>
<dbReference type="GO" id="GO:0006355">
    <property type="term" value="P:regulation of DNA-templated transcription"/>
    <property type="evidence" value="ECO:0007669"/>
    <property type="project" value="InterPro"/>
</dbReference>
<dbReference type="SUPFAM" id="SSF46955">
    <property type="entry name" value="Putative DNA-binding domain"/>
    <property type="match status" value="1"/>
</dbReference>
<name>X1HSZ8_9ZZZZ</name>
<evidence type="ECO:0000313" key="2">
    <source>
        <dbReference type="EMBL" id="GAH48403.1"/>
    </source>
</evidence>
<feature type="non-terminal residue" evidence="2">
    <location>
        <position position="53"/>
    </location>
</feature>
<organism evidence="2">
    <name type="scientific">marine sediment metagenome</name>
    <dbReference type="NCBI Taxonomy" id="412755"/>
    <lineage>
        <taxon>unclassified sequences</taxon>
        <taxon>metagenomes</taxon>
        <taxon>ecological metagenomes</taxon>
    </lineage>
</organism>
<dbReference type="PROSITE" id="PS50937">
    <property type="entry name" value="HTH_MERR_2"/>
    <property type="match status" value="1"/>
</dbReference>
<accession>X1HSZ8</accession>
<evidence type="ECO:0000259" key="1">
    <source>
        <dbReference type="PROSITE" id="PS50937"/>
    </source>
</evidence>
<dbReference type="Pfam" id="PF12728">
    <property type="entry name" value="HTH_17"/>
    <property type="match status" value="1"/>
</dbReference>
<dbReference type="Gene3D" id="1.10.1660.10">
    <property type="match status" value="1"/>
</dbReference>
<dbReference type="GO" id="GO:0003677">
    <property type="term" value="F:DNA binding"/>
    <property type="evidence" value="ECO:0007669"/>
    <property type="project" value="InterPro"/>
</dbReference>
<feature type="domain" description="HTH merR-type" evidence="1">
    <location>
        <begin position="7"/>
        <end position="53"/>
    </location>
</feature>
<dbReference type="CDD" id="cd04762">
    <property type="entry name" value="HTH_MerR-trunc"/>
    <property type="match status" value="1"/>
</dbReference>
<dbReference type="InterPro" id="IPR041657">
    <property type="entry name" value="HTH_17"/>
</dbReference>
<dbReference type="InterPro" id="IPR009061">
    <property type="entry name" value="DNA-bd_dom_put_sf"/>
</dbReference>
<proteinExistence type="predicted"/>
<dbReference type="InterPro" id="IPR010093">
    <property type="entry name" value="SinI_DNA-bd"/>
</dbReference>
<dbReference type="NCBIfam" id="TIGR01764">
    <property type="entry name" value="excise"/>
    <property type="match status" value="1"/>
</dbReference>